<accession>A0ABW8GJQ5</accession>
<dbReference type="PIRSF" id="PIRSF016493">
    <property type="entry name" value="Glycyl_aminpptds"/>
    <property type="match status" value="1"/>
</dbReference>
<evidence type="ECO:0000313" key="2">
    <source>
        <dbReference type="EMBL" id="MFJ5445620.1"/>
    </source>
</evidence>
<reference evidence="2 3" key="1">
    <citation type="submission" date="2024-11" db="EMBL/GenBank/DDBJ databases">
        <authorList>
            <person name="Kaparullina E.N."/>
            <person name="Delegan Y.A."/>
            <person name="Doronina N.V."/>
        </authorList>
    </citation>
    <scope>NUCLEOTIDE SEQUENCE [LARGE SCALE GENOMIC DNA]</scope>
    <source>
        <strain evidence="2 3">7sh_L</strain>
    </source>
</reference>
<dbReference type="PROSITE" id="PS50106">
    <property type="entry name" value="PDZ"/>
    <property type="match status" value="1"/>
</dbReference>
<dbReference type="Pfam" id="PF17899">
    <property type="entry name" value="Peptidase_M61_N"/>
    <property type="match status" value="1"/>
</dbReference>
<keyword evidence="3" id="KW-1185">Reference proteome</keyword>
<dbReference type="InterPro" id="IPR027268">
    <property type="entry name" value="Peptidase_M4/M1_CTD_sf"/>
</dbReference>
<dbReference type="EMBL" id="JBIWXY010000001">
    <property type="protein sequence ID" value="MFJ5445620.1"/>
    <property type="molecule type" value="Genomic_DNA"/>
</dbReference>
<dbReference type="InterPro" id="IPR024191">
    <property type="entry name" value="Peptidase_M61"/>
</dbReference>
<dbReference type="Gene3D" id="2.60.40.3650">
    <property type="match status" value="1"/>
</dbReference>
<protein>
    <submittedName>
        <fullName evidence="2">M61 family metallopeptidase</fullName>
    </submittedName>
</protein>
<dbReference type="RefSeq" id="WP_400880193.1">
    <property type="nucleotide sequence ID" value="NZ_JBIWXY010000001.1"/>
</dbReference>
<name>A0ABW8GJQ5_9PROT</name>
<sequence>MKPHDIHYAVRFNTPQNHLFEIECHIAKPAAEGQQLALPAWLPGSYLVRDFARHIVSIQASSDGKVIQLEKVDKSTWRAAPCPGALVIRYQVYAYDLSVRTAYLDHSRAYFNGSSLFLQVAGQEHERCSVEIHHPGKAYADWSIATTLPMRKTNAHGFGTYEADSYQALIDYPVEIGTLAITEFKAMGVPHRLIVSGKHQADLKTISRDLKKICEHHIRFFGTAPFQRYDFLLYAAADNQYGGLEHSDSTSLICPRSWLPVKHEEHDRQQYQDFLGLCSHEYFHAWHVKRIRPSIFAEPDLSREAYTRLLWVFEGFTAYYDTLALVRSGLMSEQEYLAALSKDITRYLRTPGRKVQALEESSFDTWIKLYKPDENTPNSQISYYLKGSLVALAMDISLRLKGRSLDEVMHALWQRYQSGQLVDEGSMQALIRETCGDKLSALFRDCVQGCEDPPLDKLLAKFGISFSSPKANDADTVRQWLGLQLANDDTRISHVFSGSAAEQAGLAAGDVIIAHDQLKASSKSLKQQLKRGRKQINLHFFRRDELMSTNIKPHDHALANVSLALSDKRKPEQDQLRQDWLGIS</sequence>
<dbReference type="SUPFAM" id="SSF50156">
    <property type="entry name" value="PDZ domain-like"/>
    <property type="match status" value="1"/>
</dbReference>
<dbReference type="SUPFAM" id="SSF55486">
    <property type="entry name" value="Metalloproteases ('zincins'), catalytic domain"/>
    <property type="match status" value="1"/>
</dbReference>
<evidence type="ECO:0000313" key="3">
    <source>
        <dbReference type="Proteomes" id="UP001617669"/>
    </source>
</evidence>
<dbReference type="SMART" id="SM00228">
    <property type="entry name" value="PDZ"/>
    <property type="match status" value="1"/>
</dbReference>
<evidence type="ECO:0000259" key="1">
    <source>
        <dbReference type="PROSITE" id="PS50106"/>
    </source>
</evidence>
<proteinExistence type="predicted"/>
<feature type="domain" description="PDZ" evidence="1">
    <location>
        <begin position="463"/>
        <end position="544"/>
    </location>
</feature>
<dbReference type="Gene3D" id="1.10.390.10">
    <property type="entry name" value="Neutral Protease Domain 2"/>
    <property type="match status" value="1"/>
</dbReference>
<comment type="caution">
    <text evidence="2">The sequence shown here is derived from an EMBL/GenBank/DDBJ whole genome shotgun (WGS) entry which is preliminary data.</text>
</comment>
<dbReference type="InterPro" id="IPR007963">
    <property type="entry name" value="Peptidase_M61_catalytic"/>
</dbReference>
<gene>
    <name evidence="2" type="ORF">ACIKP9_05210</name>
</gene>
<dbReference type="Proteomes" id="UP001617669">
    <property type="component" value="Unassembled WGS sequence"/>
</dbReference>
<dbReference type="InterPro" id="IPR001478">
    <property type="entry name" value="PDZ"/>
</dbReference>
<dbReference type="InterPro" id="IPR040756">
    <property type="entry name" value="Peptidase_M61_N"/>
</dbReference>
<dbReference type="InterPro" id="IPR036034">
    <property type="entry name" value="PDZ_sf"/>
</dbReference>
<dbReference type="Pfam" id="PF05299">
    <property type="entry name" value="Peptidase_M61"/>
    <property type="match status" value="1"/>
</dbReference>
<dbReference type="Gene3D" id="2.30.42.10">
    <property type="match status" value="1"/>
</dbReference>
<organism evidence="2 3">
    <name type="scientific">Methylobacillus methanolivorans</name>
    <dbReference type="NCBI Taxonomy" id="1848927"/>
    <lineage>
        <taxon>Bacteria</taxon>
        <taxon>Pseudomonadati</taxon>
        <taxon>Pseudomonadota</taxon>
        <taxon>Betaproteobacteria</taxon>
        <taxon>Nitrosomonadales</taxon>
        <taxon>Methylophilaceae</taxon>
        <taxon>Methylobacillus</taxon>
    </lineage>
</organism>